<dbReference type="Proteomes" id="UP000799766">
    <property type="component" value="Unassembled WGS sequence"/>
</dbReference>
<proteinExistence type="predicted"/>
<sequence>MRQSREYGLRLDRRGAGGDTWYGGRRVGMRVCAAHLLLVRVEWAAQRLATGLERWIYSSCVFSMCACVCGWVVGSAEGAALPMHHSSEPGGAPEMGSSLPSTRVPQLLRALGEFIMSRRTGRMALRRWVEGGAELPGCVDGWTDLQGRGVPGAFWPVGGRRSRYLPHWRMHGWLPLIACLALSCPVLS</sequence>
<organism evidence="1 2">
    <name type="scientific">Lineolata rhizophorae</name>
    <dbReference type="NCBI Taxonomy" id="578093"/>
    <lineage>
        <taxon>Eukaryota</taxon>
        <taxon>Fungi</taxon>
        <taxon>Dikarya</taxon>
        <taxon>Ascomycota</taxon>
        <taxon>Pezizomycotina</taxon>
        <taxon>Dothideomycetes</taxon>
        <taxon>Dothideomycetes incertae sedis</taxon>
        <taxon>Lineolatales</taxon>
        <taxon>Lineolataceae</taxon>
        <taxon>Lineolata</taxon>
    </lineage>
</organism>
<gene>
    <name evidence="1" type="ORF">BDY21DRAFT_346650</name>
</gene>
<accession>A0A6A6NYZ9</accession>
<reference evidence="1" key="1">
    <citation type="journal article" date="2020" name="Stud. Mycol.">
        <title>101 Dothideomycetes genomes: a test case for predicting lifestyles and emergence of pathogens.</title>
        <authorList>
            <person name="Haridas S."/>
            <person name="Albert R."/>
            <person name="Binder M."/>
            <person name="Bloem J."/>
            <person name="Labutti K."/>
            <person name="Salamov A."/>
            <person name="Andreopoulos B."/>
            <person name="Baker S."/>
            <person name="Barry K."/>
            <person name="Bills G."/>
            <person name="Bluhm B."/>
            <person name="Cannon C."/>
            <person name="Castanera R."/>
            <person name="Culley D."/>
            <person name="Daum C."/>
            <person name="Ezra D."/>
            <person name="Gonzalez J."/>
            <person name="Henrissat B."/>
            <person name="Kuo A."/>
            <person name="Liang C."/>
            <person name="Lipzen A."/>
            <person name="Lutzoni F."/>
            <person name="Magnuson J."/>
            <person name="Mondo S."/>
            <person name="Nolan M."/>
            <person name="Ohm R."/>
            <person name="Pangilinan J."/>
            <person name="Park H.-J."/>
            <person name="Ramirez L."/>
            <person name="Alfaro M."/>
            <person name="Sun H."/>
            <person name="Tritt A."/>
            <person name="Yoshinaga Y."/>
            <person name="Zwiers L.-H."/>
            <person name="Turgeon B."/>
            <person name="Goodwin S."/>
            <person name="Spatafora J."/>
            <person name="Crous P."/>
            <person name="Grigoriev I."/>
        </authorList>
    </citation>
    <scope>NUCLEOTIDE SEQUENCE</scope>
    <source>
        <strain evidence="1">ATCC 16933</strain>
    </source>
</reference>
<keyword evidence="2" id="KW-1185">Reference proteome</keyword>
<dbReference type="EMBL" id="MU001682">
    <property type="protein sequence ID" value="KAF2456975.1"/>
    <property type="molecule type" value="Genomic_DNA"/>
</dbReference>
<protein>
    <submittedName>
        <fullName evidence="1">Uncharacterized protein</fullName>
    </submittedName>
</protein>
<evidence type="ECO:0000313" key="1">
    <source>
        <dbReference type="EMBL" id="KAF2456975.1"/>
    </source>
</evidence>
<dbReference type="AlphaFoldDB" id="A0A6A6NYZ9"/>
<name>A0A6A6NYZ9_9PEZI</name>
<evidence type="ECO:0000313" key="2">
    <source>
        <dbReference type="Proteomes" id="UP000799766"/>
    </source>
</evidence>